<accession>A0A6N6M6U7</accession>
<dbReference type="Proteomes" id="UP000435357">
    <property type="component" value="Unassembled WGS sequence"/>
</dbReference>
<feature type="transmembrane region" description="Helical" evidence="1">
    <location>
        <begin position="7"/>
        <end position="23"/>
    </location>
</feature>
<keyword evidence="1" id="KW-0472">Membrane</keyword>
<name>A0A6N6M6U7_9FLAO</name>
<keyword evidence="3" id="KW-1185">Reference proteome</keyword>
<keyword evidence="1" id="KW-1133">Transmembrane helix</keyword>
<keyword evidence="1" id="KW-0812">Transmembrane</keyword>
<dbReference type="AlphaFoldDB" id="A0A6N6M6U7"/>
<evidence type="ECO:0000313" key="3">
    <source>
        <dbReference type="Proteomes" id="UP000435357"/>
    </source>
</evidence>
<sequence length="263" mass="30099">MKRITQVLALITFIGTLYVNYLSNTGEINNETMASVSRQYFTLFTPAGYAFSIWGMIYLGQALFLIKMCADIFKTNDENELPQKFGFYFIAINLLNTIWVFMWLNHYTGLSVIVMFLLLICLLAILFIEQINTSKAPLKQYIFVRWPFSLYLGWIIAASIANTAAYLIKIGYSGAPLSMTIWTYVMIAVALIVYLFMLWKRNTDVLALVGIWALVAIGVARYHQVDEISWFAFACAIILFVNIAVHRYKINKNKASVRARSDH</sequence>
<feature type="transmembrane region" description="Helical" evidence="1">
    <location>
        <begin position="205"/>
        <end position="222"/>
    </location>
</feature>
<feature type="transmembrane region" description="Helical" evidence="1">
    <location>
        <begin position="110"/>
        <end position="128"/>
    </location>
</feature>
<dbReference type="OrthoDB" id="5189031at2"/>
<dbReference type="EMBL" id="WACR01000002">
    <property type="protein sequence ID" value="KAB1065634.1"/>
    <property type="molecule type" value="Genomic_DNA"/>
</dbReference>
<feature type="transmembrane region" description="Helical" evidence="1">
    <location>
        <begin position="43"/>
        <end position="65"/>
    </location>
</feature>
<protein>
    <submittedName>
        <fullName evidence="2">Tryptophan-rich sensory protein</fullName>
    </submittedName>
</protein>
<feature type="transmembrane region" description="Helical" evidence="1">
    <location>
        <begin position="228"/>
        <end position="245"/>
    </location>
</feature>
<gene>
    <name evidence="2" type="ORF">F3059_02980</name>
</gene>
<comment type="caution">
    <text evidence="2">The sequence shown here is derived from an EMBL/GenBank/DDBJ whole genome shotgun (WGS) entry which is preliminary data.</text>
</comment>
<organism evidence="2 3">
    <name type="scientific">Salibacter halophilus</name>
    <dbReference type="NCBI Taxonomy" id="1803916"/>
    <lineage>
        <taxon>Bacteria</taxon>
        <taxon>Pseudomonadati</taxon>
        <taxon>Bacteroidota</taxon>
        <taxon>Flavobacteriia</taxon>
        <taxon>Flavobacteriales</taxon>
        <taxon>Salibacteraceae</taxon>
        <taxon>Salibacter</taxon>
    </lineage>
</organism>
<evidence type="ECO:0000256" key="1">
    <source>
        <dbReference type="SAM" id="Phobius"/>
    </source>
</evidence>
<reference evidence="2 3" key="1">
    <citation type="submission" date="2019-09" db="EMBL/GenBank/DDBJ databases">
        <title>Genomes of Cryomorphaceae.</title>
        <authorList>
            <person name="Bowman J.P."/>
        </authorList>
    </citation>
    <scope>NUCLEOTIDE SEQUENCE [LARGE SCALE GENOMIC DNA]</scope>
    <source>
        <strain evidence="2 3">KCTC 52047</strain>
    </source>
</reference>
<feature type="transmembrane region" description="Helical" evidence="1">
    <location>
        <begin position="85"/>
        <end position="104"/>
    </location>
</feature>
<dbReference type="PANTHER" id="PTHR33802">
    <property type="entry name" value="SI:CH211-161H7.5-RELATED"/>
    <property type="match status" value="1"/>
</dbReference>
<evidence type="ECO:0000313" key="2">
    <source>
        <dbReference type="EMBL" id="KAB1065634.1"/>
    </source>
</evidence>
<dbReference type="RefSeq" id="WP_151166458.1">
    <property type="nucleotide sequence ID" value="NZ_WACR01000002.1"/>
</dbReference>
<feature type="transmembrane region" description="Helical" evidence="1">
    <location>
        <begin position="180"/>
        <end position="198"/>
    </location>
</feature>
<feature type="transmembrane region" description="Helical" evidence="1">
    <location>
        <begin position="148"/>
        <end position="168"/>
    </location>
</feature>
<proteinExistence type="predicted"/>
<dbReference type="PANTHER" id="PTHR33802:SF1">
    <property type="entry name" value="XK-RELATED PROTEIN"/>
    <property type="match status" value="1"/>
</dbReference>